<feature type="chain" id="PRO_5040300004" description="Apple domain-containing protein" evidence="1">
    <location>
        <begin position="22"/>
        <end position="489"/>
    </location>
</feature>
<organism evidence="2 3">
    <name type="scientific">Dendryphion nanum</name>
    <dbReference type="NCBI Taxonomy" id="256645"/>
    <lineage>
        <taxon>Eukaryota</taxon>
        <taxon>Fungi</taxon>
        <taxon>Dikarya</taxon>
        <taxon>Ascomycota</taxon>
        <taxon>Pezizomycotina</taxon>
        <taxon>Dothideomycetes</taxon>
        <taxon>Pleosporomycetidae</taxon>
        <taxon>Pleosporales</taxon>
        <taxon>Torulaceae</taxon>
        <taxon>Dendryphion</taxon>
    </lineage>
</organism>
<dbReference type="Proteomes" id="UP000700596">
    <property type="component" value="Unassembled WGS sequence"/>
</dbReference>
<feature type="signal peptide" evidence="1">
    <location>
        <begin position="1"/>
        <end position="21"/>
    </location>
</feature>
<evidence type="ECO:0000256" key="1">
    <source>
        <dbReference type="SAM" id="SignalP"/>
    </source>
</evidence>
<gene>
    <name evidence="2" type="ORF">B0J11DRAFT_187672</name>
</gene>
<name>A0A9P9I9S7_9PLEO</name>
<keyword evidence="1" id="KW-0732">Signal</keyword>
<evidence type="ECO:0000313" key="3">
    <source>
        <dbReference type="Proteomes" id="UP000700596"/>
    </source>
</evidence>
<proteinExistence type="predicted"/>
<evidence type="ECO:0008006" key="4">
    <source>
        <dbReference type="Google" id="ProtNLM"/>
    </source>
</evidence>
<keyword evidence="3" id="KW-1185">Reference proteome</keyword>
<dbReference type="AlphaFoldDB" id="A0A9P9I9S7"/>
<reference evidence="2" key="1">
    <citation type="journal article" date="2021" name="Nat. Commun.">
        <title>Genetic determinants of endophytism in the Arabidopsis root mycobiome.</title>
        <authorList>
            <person name="Mesny F."/>
            <person name="Miyauchi S."/>
            <person name="Thiergart T."/>
            <person name="Pickel B."/>
            <person name="Atanasova L."/>
            <person name="Karlsson M."/>
            <person name="Huettel B."/>
            <person name="Barry K.W."/>
            <person name="Haridas S."/>
            <person name="Chen C."/>
            <person name="Bauer D."/>
            <person name="Andreopoulos W."/>
            <person name="Pangilinan J."/>
            <person name="LaButti K."/>
            <person name="Riley R."/>
            <person name="Lipzen A."/>
            <person name="Clum A."/>
            <person name="Drula E."/>
            <person name="Henrissat B."/>
            <person name="Kohler A."/>
            <person name="Grigoriev I.V."/>
            <person name="Martin F.M."/>
            <person name="Hacquard S."/>
        </authorList>
    </citation>
    <scope>NUCLEOTIDE SEQUENCE</scope>
    <source>
        <strain evidence="2">MPI-CAGE-CH-0243</strain>
    </source>
</reference>
<protein>
    <recommendedName>
        <fullName evidence="4">Apple domain-containing protein</fullName>
    </recommendedName>
</protein>
<sequence length="489" mass="54139">MGVRSFLFAFLLIAVTIELLASHSPNKSLHKKHKRRLHKKGKSHFSHKKFHSPRSEFDLERRYDAADCAFPDKEIRTLSGRQMMIECGVHHNAQEYKVLSTLDYLGCLAECAGDVKCVALAWNPTFSLEGKPYCGLQEELVERVRRGARHPGWIGAKVVGGSVVVPTPTTPTPTVCQVGLISSSSANARGLKCNTPLRGTPSAYVGAIPKTDMTSCFNKAQPFDWDVLVDAGSECLYYKGTPPDLSASPGGSGQTLNSFEKSCWDYCGPAPALPVKECDPIARERTDAAHYSNPFCNRPYTLPVPGPSWVYKQTGVSIDDCSAVQIRNGYAWFGYNSNERTCTHYNVAPTTATDGDSWIDVQWNADCFKPLDPCQLPCPRELSTAEGAARGLSCHIPITRFDYPSSQMGKDGSYRSALQCAEEAIEEGFRDWTVMTFNYEGICWFYGRSFEQVVRRLGEGAEVENWGSERQCFVDECTNGPLPPVPTFE</sequence>
<evidence type="ECO:0000313" key="2">
    <source>
        <dbReference type="EMBL" id="KAH7112142.1"/>
    </source>
</evidence>
<dbReference type="EMBL" id="JAGMWT010000022">
    <property type="protein sequence ID" value="KAH7112142.1"/>
    <property type="molecule type" value="Genomic_DNA"/>
</dbReference>
<comment type="caution">
    <text evidence="2">The sequence shown here is derived from an EMBL/GenBank/DDBJ whole genome shotgun (WGS) entry which is preliminary data.</text>
</comment>
<accession>A0A9P9I9S7</accession>